<dbReference type="RefSeq" id="WP_241036224.1">
    <property type="nucleotide sequence ID" value="NZ_BAAAJF010000020.1"/>
</dbReference>
<accession>A0ABS9TCS3</accession>
<evidence type="ECO:0000256" key="1">
    <source>
        <dbReference type="SAM" id="MobiDB-lite"/>
    </source>
</evidence>
<organism evidence="2 3">
    <name type="scientific">Pseudonocardia alaniniphila</name>
    <dbReference type="NCBI Taxonomy" id="75291"/>
    <lineage>
        <taxon>Bacteria</taxon>
        <taxon>Bacillati</taxon>
        <taxon>Actinomycetota</taxon>
        <taxon>Actinomycetes</taxon>
        <taxon>Pseudonocardiales</taxon>
        <taxon>Pseudonocardiaceae</taxon>
        <taxon>Pseudonocardia</taxon>
    </lineage>
</organism>
<keyword evidence="3" id="KW-1185">Reference proteome</keyword>
<protein>
    <submittedName>
        <fullName evidence="2">Uncharacterized protein</fullName>
    </submittedName>
</protein>
<evidence type="ECO:0000313" key="3">
    <source>
        <dbReference type="Proteomes" id="UP001299970"/>
    </source>
</evidence>
<reference evidence="2 3" key="1">
    <citation type="submission" date="2022-03" db="EMBL/GenBank/DDBJ databases">
        <title>Pseudonocardia alaer sp. nov., a novel actinomycete isolated from reed forest soil.</title>
        <authorList>
            <person name="Wang L."/>
        </authorList>
    </citation>
    <scope>NUCLEOTIDE SEQUENCE [LARGE SCALE GENOMIC DNA]</scope>
    <source>
        <strain evidence="2 3">Y-16303</strain>
    </source>
</reference>
<dbReference type="EMBL" id="JAKXMK010000008">
    <property type="protein sequence ID" value="MCH6166193.1"/>
    <property type="molecule type" value="Genomic_DNA"/>
</dbReference>
<proteinExistence type="predicted"/>
<feature type="region of interest" description="Disordered" evidence="1">
    <location>
        <begin position="86"/>
        <end position="110"/>
    </location>
</feature>
<dbReference type="Proteomes" id="UP001299970">
    <property type="component" value="Unassembled WGS sequence"/>
</dbReference>
<evidence type="ECO:0000313" key="2">
    <source>
        <dbReference type="EMBL" id="MCH6166193.1"/>
    </source>
</evidence>
<gene>
    <name evidence="2" type="ORF">MMF94_10905</name>
</gene>
<sequence length="110" mass="11928">MPGYAHRAVLVVPEDEETAAPGGAITTELCGRWEHEPPCRYPHVTEVVARDADRVTVRTLFACEPAEVVSVRARISDALDRWTVLDEGPDPGPDSLGEWAARHGYPAAPA</sequence>
<name>A0ABS9TCS3_9PSEU</name>
<comment type="caution">
    <text evidence="2">The sequence shown here is derived from an EMBL/GenBank/DDBJ whole genome shotgun (WGS) entry which is preliminary data.</text>
</comment>